<keyword evidence="17" id="KW-1185">Reference proteome</keyword>
<dbReference type="GO" id="GO:0043022">
    <property type="term" value="F:ribosome binding"/>
    <property type="evidence" value="ECO:0007669"/>
    <property type="project" value="TreeGrafter"/>
</dbReference>
<evidence type="ECO:0000256" key="13">
    <source>
        <dbReference type="PROSITE-ProRule" id="PRU00277"/>
    </source>
</evidence>
<dbReference type="InterPro" id="IPR046357">
    <property type="entry name" value="PPIase_dom_sf"/>
</dbReference>
<dbReference type="PROSITE" id="PS50059">
    <property type="entry name" value="FKBP_PPIASE"/>
    <property type="match status" value="1"/>
</dbReference>
<name>A0A1C4CYI7_9GAMM</name>
<dbReference type="Gene3D" id="1.10.3120.10">
    <property type="entry name" value="Trigger factor, C-terminal domain"/>
    <property type="match status" value="1"/>
</dbReference>
<evidence type="ECO:0000256" key="7">
    <source>
        <dbReference type="ARBA" id="ARBA00023110"/>
    </source>
</evidence>
<sequence length="433" mass="48634">MQVSVETTQGLGRRLSITIKAEDITKAVNKELINTAKKVRIDGFRKGKVPLKIVEQRYGASILQDALSDLMHRNFIDAIIQEKLNPVGAPTYIPQEYKNGEDYTFTVEFEVYPEIKVENLDKIEVEKPVAQVADADIETMIETLRKQQGTWKVVAQAAKEQNRVTLDFLGKVDGVEFEGGKADDFALVLGQDRMIPGFEDAIIGHKVGDQFDINVTFPEDYHAENLKGKAAIFAATLKKVEELQLPELTEEVVKRFGIADGTIESLRTEVRKNMARELNATIRNKVKIQAIDGLVKNNEFDIPSALIDREVDVLRQQAVSRFGGNVKQNIALPKELFEAEAKKRVATGLLFSEIIESNKLTADESRVQALIDEIATAYEDPKEVLEYYRKDKKAMDNIRSVALEDQVVDLLLASAKVTEKNYSFSELMNQQIA</sequence>
<keyword evidence="10 12" id="KW-0131">Cell cycle</keyword>
<evidence type="ECO:0000256" key="14">
    <source>
        <dbReference type="RuleBase" id="RU003914"/>
    </source>
</evidence>
<evidence type="ECO:0000256" key="10">
    <source>
        <dbReference type="ARBA" id="ARBA00023306"/>
    </source>
</evidence>
<dbReference type="InterPro" id="IPR001179">
    <property type="entry name" value="PPIase_FKBP_dom"/>
</dbReference>
<dbReference type="FunFam" id="3.10.50.40:FF:000001">
    <property type="entry name" value="Trigger factor"/>
    <property type="match status" value="1"/>
</dbReference>
<dbReference type="EC" id="5.2.1.8" evidence="3 12"/>
<evidence type="ECO:0000256" key="9">
    <source>
        <dbReference type="ARBA" id="ARBA00023235"/>
    </source>
</evidence>
<dbReference type="EMBL" id="FMBA01000053">
    <property type="protein sequence ID" value="SCC24147.1"/>
    <property type="molecule type" value="Genomic_DNA"/>
</dbReference>
<evidence type="ECO:0000259" key="15">
    <source>
        <dbReference type="PROSITE" id="PS50059"/>
    </source>
</evidence>
<evidence type="ECO:0000256" key="8">
    <source>
        <dbReference type="ARBA" id="ARBA00023186"/>
    </source>
</evidence>
<dbReference type="GO" id="GO:0005737">
    <property type="term" value="C:cytoplasm"/>
    <property type="evidence" value="ECO:0007669"/>
    <property type="project" value="UniProtKB-SubCell"/>
</dbReference>
<dbReference type="RefSeq" id="WP_091125228.1">
    <property type="nucleotide sequence ID" value="NZ_FMBA01000053.1"/>
</dbReference>
<dbReference type="Gene3D" id="3.10.50.40">
    <property type="match status" value="1"/>
</dbReference>
<organism evidence="16 17">
    <name type="scientific">Gilliamella intestini</name>
    <dbReference type="NCBI Taxonomy" id="1798183"/>
    <lineage>
        <taxon>Bacteria</taxon>
        <taxon>Pseudomonadati</taxon>
        <taxon>Pseudomonadota</taxon>
        <taxon>Gammaproteobacteria</taxon>
        <taxon>Orbales</taxon>
        <taxon>Orbaceae</taxon>
        <taxon>Gilliamella</taxon>
    </lineage>
</organism>
<comment type="function">
    <text evidence="12">Involved in protein export. Acts as a chaperone by maintaining the newly synthesized protein in an open conformation. Functions as a peptidyl-prolyl cis-trans isomerase.</text>
</comment>
<evidence type="ECO:0000313" key="16">
    <source>
        <dbReference type="EMBL" id="SCC24147.1"/>
    </source>
</evidence>
<dbReference type="STRING" id="1798183.GA0061080_105310"/>
<dbReference type="Pfam" id="PF05697">
    <property type="entry name" value="Trigger_N"/>
    <property type="match status" value="1"/>
</dbReference>
<comment type="subcellular location">
    <subcellularLocation>
        <location evidence="12">Cytoplasm</location>
    </subcellularLocation>
    <text evidence="12">About half TF is bound to the ribosome near the polypeptide exit tunnel while the other half is free in the cytoplasm.</text>
</comment>
<keyword evidence="9 12" id="KW-0413">Isomerase</keyword>
<keyword evidence="7 12" id="KW-0697">Rotamase</keyword>
<dbReference type="GO" id="GO:0051301">
    <property type="term" value="P:cell division"/>
    <property type="evidence" value="ECO:0007669"/>
    <property type="project" value="UniProtKB-KW"/>
</dbReference>
<dbReference type="SUPFAM" id="SSF54534">
    <property type="entry name" value="FKBP-like"/>
    <property type="match status" value="1"/>
</dbReference>
<dbReference type="GO" id="GO:0043335">
    <property type="term" value="P:protein unfolding"/>
    <property type="evidence" value="ECO:0007669"/>
    <property type="project" value="TreeGrafter"/>
</dbReference>
<evidence type="ECO:0000313" key="17">
    <source>
        <dbReference type="Proteomes" id="UP000199698"/>
    </source>
</evidence>
<dbReference type="PANTHER" id="PTHR30560">
    <property type="entry name" value="TRIGGER FACTOR CHAPERONE AND PEPTIDYL-PROLYL CIS/TRANS ISOMERASE"/>
    <property type="match status" value="1"/>
</dbReference>
<proteinExistence type="inferred from homology"/>
<keyword evidence="8 12" id="KW-0143">Chaperone</keyword>
<gene>
    <name evidence="12" type="primary">tig</name>
    <name evidence="16" type="ORF">GA0061080_105310</name>
</gene>
<dbReference type="InterPro" id="IPR036611">
    <property type="entry name" value="Trigger_fac_ribosome-bd_sf"/>
</dbReference>
<comment type="similarity">
    <text evidence="2 12 14">Belongs to the FKBP-type PPIase family. Tig subfamily.</text>
</comment>
<reference evidence="17" key="1">
    <citation type="submission" date="2016-08" db="EMBL/GenBank/DDBJ databases">
        <authorList>
            <person name="Varghese N."/>
            <person name="Submissions Spin"/>
        </authorList>
    </citation>
    <scope>NUCLEOTIDE SEQUENCE [LARGE SCALE GENOMIC DNA]</scope>
    <source>
        <strain evidence="17">R-53144</strain>
    </source>
</reference>
<dbReference type="PANTHER" id="PTHR30560:SF3">
    <property type="entry name" value="TRIGGER FACTOR-LIKE PROTEIN TIG, CHLOROPLASTIC"/>
    <property type="match status" value="1"/>
</dbReference>
<protein>
    <recommendedName>
        <fullName evidence="4 12">Trigger factor</fullName>
        <shortName evidence="12">TF</shortName>
        <ecNumber evidence="3 12">5.2.1.8</ecNumber>
    </recommendedName>
    <alternativeName>
        <fullName evidence="11 12">PPIase</fullName>
    </alternativeName>
</protein>
<dbReference type="GO" id="GO:0015031">
    <property type="term" value="P:protein transport"/>
    <property type="evidence" value="ECO:0007669"/>
    <property type="project" value="UniProtKB-UniRule"/>
</dbReference>
<dbReference type="SUPFAM" id="SSF102735">
    <property type="entry name" value="Trigger factor ribosome-binding domain"/>
    <property type="match status" value="1"/>
</dbReference>
<dbReference type="Pfam" id="PF00254">
    <property type="entry name" value="FKBP_C"/>
    <property type="match status" value="1"/>
</dbReference>
<keyword evidence="5 12" id="KW-0963">Cytoplasm</keyword>
<dbReference type="GO" id="GO:0044183">
    <property type="term" value="F:protein folding chaperone"/>
    <property type="evidence" value="ECO:0007669"/>
    <property type="project" value="TreeGrafter"/>
</dbReference>
<dbReference type="Proteomes" id="UP000199698">
    <property type="component" value="Unassembled WGS sequence"/>
</dbReference>
<evidence type="ECO:0000256" key="4">
    <source>
        <dbReference type="ARBA" id="ARBA00016902"/>
    </source>
</evidence>
<dbReference type="InterPro" id="IPR005215">
    <property type="entry name" value="Trig_fac"/>
</dbReference>
<dbReference type="GO" id="GO:0051083">
    <property type="term" value="P:'de novo' cotranslational protein folding"/>
    <property type="evidence" value="ECO:0007669"/>
    <property type="project" value="TreeGrafter"/>
</dbReference>
<dbReference type="NCBIfam" id="TIGR00115">
    <property type="entry name" value="tig"/>
    <property type="match status" value="1"/>
</dbReference>
<comment type="catalytic activity">
    <reaction evidence="1 12 13">
        <text>[protein]-peptidylproline (omega=180) = [protein]-peptidylproline (omega=0)</text>
        <dbReference type="Rhea" id="RHEA:16237"/>
        <dbReference type="Rhea" id="RHEA-COMP:10747"/>
        <dbReference type="Rhea" id="RHEA-COMP:10748"/>
        <dbReference type="ChEBI" id="CHEBI:83833"/>
        <dbReference type="ChEBI" id="CHEBI:83834"/>
        <dbReference type="EC" id="5.2.1.8"/>
    </reaction>
</comment>
<dbReference type="FunFam" id="3.30.70.1050:FF:000001">
    <property type="entry name" value="Trigger factor"/>
    <property type="match status" value="1"/>
</dbReference>
<feature type="domain" description="PPIase FKBP-type" evidence="15">
    <location>
        <begin position="161"/>
        <end position="246"/>
    </location>
</feature>
<keyword evidence="6 12" id="KW-0132">Cell division</keyword>
<evidence type="ECO:0000256" key="12">
    <source>
        <dbReference type="HAMAP-Rule" id="MF_00303"/>
    </source>
</evidence>
<dbReference type="PIRSF" id="PIRSF003095">
    <property type="entry name" value="Trigger_factor"/>
    <property type="match status" value="1"/>
</dbReference>
<dbReference type="OrthoDB" id="9767721at2"/>
<dbReference type="GO" id="GO:0003755">
    <property type="term" value="F:peptidyl-prolyl cis-trans isomerase activity"/>
    <property type="evidence" value="ECO:0007669"/>
    <property type="project" value="UniProtKB-UniRule"/>
</dbReference>
<dbReference type="Gene3D" id="3.30.70.1050">
    <property type="entry name" value="Trigger factor ribosome-binding domain"/>
    <property type="match status" value="1"/>
</dbReference>
<evidence type="ECO:0000256" key="3">
    <source>
        <dbReference type="ARBA" id="ARBA00013194"/>
    </source>
</evidence>
<dbReference type="InterPro" id="IPR008880">
    <property type="entry name" value="Trigger_fac_C"/>
</dbReference>
<evidence type="ECO:0000256" key="5">
    <source>
        <dbReference type="ARBA" id="ARBA00022490"/>
    </source>
</evidence>
<comment type="domain">
    <text evidence="12">Consists of 3 domains; the N-terminus binds the ribosome, the middle domain has PPIase activity, while the C-terminus has intrinsic chaperone activity on its own.</text>
</comment>
<evidence type="ECO:0000256" key="2">
    <source>
        <dbReference type="ARBA" id="ARBA00005464"/>
    </source>
</evidence>
<dbReference type="AlphaFoldDB" id="A0A1C4CYI7"/>
<dbReference type="InterPro" id="IPR008881">
    <property type="entry name" value="Trigger_fac_ribosome-bd_bac"/>
</dbReference>
<dbReference type="Pfam" id="PF05698">
    <property type="entry name" value="Trigger_C"/>
    <property type="match status" value="1"/>
</dbReference>
<dbReference type="SUPFAM" id="SSF109998">
    <property type="entry name" value="Triger factor/SurA peptide-binding domain-like"/>
    <property type="match status" value="1"/>
</dbReference>
<evidence type="ECO:0000256" key="6">
    <source>
        <dbReference type="ARBA" id="ARBA00022618"/>
    </source>
</evidence>
<dbReference type="HAMAP" id="MF_00303">
    <property type="entry name" value="Trigger_factor_Tig"/>
    <property type="match status" value="1"/>
</dbReference>
<dbReference type="InterPro" id="IPR027304">
    <property type="entry name" value="Trigger_fact/SurA_dom_sf"/>
</dbReference>
<accession>A0A1C4CYI7</accession>
<evidence type="ECO:0000256" key="11">
    <source>
        <dbReference type="ARBA" id="ARBA00029986"/>
    </source>
</evidence>
<dbReference type="InterPro" id="IPR037041">
    <property type="entry name" value="Trigger_fac_C_sf"/>
</dbReference>
<evidence type="ECO:0000256" key="1">
    <source>
        <dbReference type="ARBA" id="ARBA00000971"/>
    </source>
</evidence>